<evidence type="ECO:0000256" key="8">
    <source>
        <dbReference type="ARBA" id="ARBA00022898"/>
    </source>
</evidence>
<evidence type="ECO:0000256" key="3">
    <source>
        <dbReference type="ARBA" id="ARBA00007970"/>
    </source>
</evidence>
<proteinExistence type="inferred from homology"/>
<evidence type="ECO:0000256" key="4">
    <source>
        <dbReference type="ARBA" id="ARBA00011738"/>
    </source>
</evidence>
<comment type="cofactor">
    <cofactor evidence="1 11">
        <name>pyridoxal 5'-phosphate</name>
        <dbReference type="ChEBI" id="CHEBI:597326"/>
    </cofactor>
</comment>
<dbReference type="HAMAP" id="MF_01023">
    <property type="entry name" value="HisC_aminotrans_2"/>
    <property type="match status" value="1"/>
</dbReference>
<evidence type="ECO:0000313" key="14">
    <source>
        <dbReference type="Proteomes" id="UP001501337"/>
    </source>
</evidence>
<dbReference type="InterPro" id="IPR005861">
    <property type="entry name" value="HisP_aminotrans"/>
</dbReference>
<keyword evidence="9 11" id="KW-0368">Histidine biosynthesis</keyword>
<keyword evidence="8 11" id="KW-0663">Pyridoxal phosphate</keyword>
<evidence type="ECO:0000313" key="13">
    <source>
        <dbReference type="EMBL" id="GAA3973366.1"/>
    </source>
</evidence>
<evidence type="ECO:0000256" key="6">
    <source>
        <dbReference type="ARBA" id="ARBA00022605"/>
    </source>
</evidence>
<dbReference type="RefSeq" id="WP_344808459.1">
    <property type="nucleotide sequence ID" value="NZ_BAABBO010000016.1"/>
</dbReference>
<feature type="modified residue" description="N6-(pyridoxal phosphate)lysine" evidence="11">
    <location>
        <position position="232"/>
    </location>
</feature>
<comment type="similarity">
    <text evidence="3 11">Belongs to the class-II pyridoxal-phosphate-dependent aminotransferase family. Histidinol-phosphate aminotransferase subfamily.</text>
</comment>
<dbReference type="InterPro" id="IPR015424">
    <property type="entry name" value="PyrdxlP-dep_Trfase"/>
</dbReference>
<sequence>MSEYSPESSSQKRTGLIEALIPERLRAVGAYHVQDSKGLLKLDAMENSFPLPPSVDEAFRARLASLEINRYPSPHPQKIEQQLRRLYGVHDETAMIFGNGSDELIQLLITVIAPSNRVVVAPVPSFVMYANLAHLLDCRFIGVPLQSDFSLDLAAMSEVVRSQRPGLVFLAQPNNPTGVAYSQAAVVELAEQCRESGSLLVIDEAYEAFTDYSAIGLEQRFENVLILRTLSKLGMAGARFGMLFGHEAWVREFDKARLPYNINVFSQLFIEIALEHYELFMAQTEALRGYRAILQDQLTALPWVKVFDSEANFVLIRVLDESAPDTAATTSGEALAPRLHKAMKQRGVLIKCLHGAHPLVENCLRLTVGQAHENEQMMRALIEAYQDLRDGNSGDG</sequence>
<evidence type="ECO:0000256" key="10">
    <source>
        <dbReference type="ARBA" id="ARBA00047481"/>
    </source>
</evidence>
<feature type="domain" description="Aminotransferase class I/classII large" evidence="12">
    <location>
        <begin position="39"/>
        <end position="380"/>
    </location>
</feature>
<dbReference type="PANTHER" id="PTHR42885">
    <property type="entry name" value="HISTIDINOL-PHOSPHATE AMINOTRANSFERASE-RELATED"/>
    <property type="match status" value="1"/>
</dbReference>
<dbReference type="NCBIfam" id="TIGR01141">
    <property type="entry name" value="hisC"/>
    <property type="match status" value="1"/>
</dbReference>
<dbReference type="Gene3D" id="3.90.1150.10">
    <property type="entry name" value="Aspartate Aminotransferase, domain 1"/>
    <property type="match status" value="1"/>
</dbReference>
<evidence type="ECO:0000256" key="1">
    <source>
        <dbReference type="ARBA" id="ARBA00001933"/>
    </source>
</evidence>
<dbReference type="InterPro" id="IPR015421">
    <property type="entry name" value="PyrdxlP-dep_Trfase_major"/>
</dbReference>
<gene>
    <name evidence="13" type="primary">hisC_2</name>
    <name evidence="11" type="synonym">hisC</name>
    <name evidence="13" type="ORF">GCM10022278_33200</name>
</gene>
<dbReference type="SUPFAM" id="SSF53383">
    <property type="entry name" value="PLP-dependent transferases"/>
    <property type="match status" value="1"/>
</dbReference>
<organism evidence="13 14">
    <name type="scientific">Allohahella marinimesophila</name>
    <dbReference type="NCBI Taxonomy" id="1054972"/>
    <lineage>
        <taxon>Bacteria</taxon>
        <taxon>Pseudomonadati</taxon>
        <taxon>Pseudomonadota</taxon>
        <taxon>Gammaproteobacteria</taxon>
        <taxon>Oceanospirillales</taxon>
        <taxon>Hahellaceae</taxon>
        <taxon>Allohahella</taxon>
    </lineage>
</organism>
<dbReference type="PANTHER" id="PTHR42885:SF2">
    <property type="entry name" value="HISTIDINOL-PHOSPHATE AMINOTRANSFERASE"/>
    <property type="match status" value="1"/>
</dbReference>
<comment type="subunit">
    <text evidence="4 11">Homodimer.</text>
</comment>
<dbReference type="InterPro" id="IPR015422">
    <property type="entry name" value="PyrdxlP-dep_Trfase_small"/>
</dbReference>
<dbReference type="InterPro" id="IPR004839">
    <property type="entry name" value="Aminotransferase_I/II_large"/>
</dbReference>
<reference evidence="14" key="1">
    <citation type="journal article" date="2019" name="Int. J. Syst. Evol. Microbiol.">
        <title>The Global Catalogue of Microorganisms (GCM) 10K type strain sequencing project: providing services to taxonomists for standard genome sequencing and annotation.</title>
        <authorList>
            <consortium name="The Broad Institute Genomics Platform"/>
            <consortium name="The Broad Institute Genome Sequencing Center for Infectious Disease"/>
            <person name="Wu L."/>
            <person name="Ma J."/>
        </authorList>
    </citation>
    <scope>NUCLEOTIDE SEQUENCE [LARGE SCALE GENOMIC DNA]</scope>
    <source>
        <strain evidence="14">JCM 17555</strain>
    </source>
</reference>
<accession>A0ABP7PYR0</accession>
<evidence type="ECO:0000256" key="2">
    <source>
        <dbReference type="ARBA" id="ARBA00005011"/>
    </source>
</evidence>
<dbReference type="Pfam" id="PF00155">
    <property type="entry name" value="Aminotran_1_2"/>
    <property type="match status" value="1"/>
</dbReference>
<name>A0ABP7PYR0_9GAMM</name>
<dbReference type="Gene3D" id="3.40.640.10">
    <property type="entry name" value="Type I PLP-dependent aspartate aminotransferase-like (Major domain)"/>
    <property type="match status" value="1"/>
</dbReference>
<evidence type="ECO:0000256" key="11">
    <source>
        <dbReference type="HAMAP-Rule" id="MF_01023"/>
    </source>
</evidence>
<keyword evidence="14" id="KW-1185">Reference proteome</keyword>
<protein>
    <recommendedName>
        <fullName evidence="11">Histidinol-phosphate aminotransferase</fullName>
        <ecNumber evidence="11">2.6.1.9</ecNumber>
    </recommendedName>
    <alternativeName>
        <fullName evidence="11">Imidazole acetol-phosphate transaminase</fullName>
    </alternativeName>
</protein>
<dbReference type="EMBL" id="BAABBO010000016">
    <property type="protein sequence ID" value="GAA3973366.1"/>
    <property type="molecule type" value="Genomic_DNA"/>
</dbReference>
<evidence type="ECO:0000259" key="12">
    <source>
        <dbReference type="Pfam" id="PF00155"/>
    </source>
</evidence>
<dbReference type="CDD" id="cd00609">
    <property type="entry name" value="AAT_like"/>
    <property type="match status" value="1"/>
</dbReference>
<dbReference type="Proteomes" id="UP001501337">
    <property type="component" value="Unassembled WGS sequence"/>
</dbReference>
<comment type="catalytic activity">
    <reaction evidence="10 11">
        <text>L-histidinol phosphate + 2-oxoglutarate = 3-(imidazol-4-yl)-2-oxopropyl phosphate + L-glutamate</text>
        <dbReference type="Rhea" id="RHEA:23744"/>
        <dbReference type="ChEBI" id="CHEBI:16810"/>
        <dbReference type="ChEBI" id="CHEBI:29985"/>
        <dbReference type="ChEBI" id="CHEBI:57766"/>
        <dbReference type="ChEBI" id="CHEBI:57980"/>
        <dbReference type="EC" id="2.6.1.9"/>
    </reaction>
</comment>
<comment type="pathway">
    <text evidence="2 11">Amino-acid biosynthesis; L-histidine biosynthesis; L-histidine from 5-phospho-alpha-D-ribose 1-diphosphate: step 7/9.</text>
</comment>
<evidence type="ECO:0000256" key="7">
    <source>
        <dbReference type="ARBA" id="ARBA00022679"/>
    </source>
</evidence>
<evidence type="ECO:0000256" key="5">
    <source>
        <dbReference type="ARBA" id="ARBA00022576"/>
    </source>
</evidence>
<dbReference type="EC" id="2.6.1.9" evidence="11"/>
<keyword evidence="6 11" id="KW-0028">Amino-acid biosynthesis</keyword>
<evidence type="ECO:0000256" key="9">
    <source>
        <dbReference type="ARBA" id="ARBA00023102"/>
    </source>
</evidence>
<comment type="caution">
    <text evidence="13">The sequence shown here is derived from an EMBL/GenBank/DDBJ whole genome shotgun (WGS) entry which is preliminary data.</text>
</comment>
<keyword evidence="7 11" id="KW-0808">Transferase</keyword>
<keyword evidence="5 11" id="KW-0032">Aminotransferase</keyword>